<proteinExistence type="inferred from homology"/>
<organism evidence="3 4">
    <name type="scientific">Nonomuraea marmarensis</name>
    <dbReference type="NCBI Taxonomy" id="3351344"/>
    <lineage>
        <taxon>Bacteria</taxon>
        <taxon>Bacillati</taxon>
        <taxon>Actinomycetota</taxon>
        <taxon>Actinomycetes</taxon>
        <taxon>Streptosporangiales</taxon>
        <taxon>Streptosporangiaceae</taxon>
        <taxon>Nonomuraea</taxon>
    </lineage>
</organism>
<reference evidence="3 4" key="1">
    <citation type="submission" date="2024-10" db="EMBL/GenBank/DDBJ databases">
        <authorList>
            <person name="Topkara A.R."/>
            <person name="Saygin H."/>
        </authorList>
    </citation>
    <scope>NUCLEOTIDE SEQUENCE [LARGE SCALE GENOMIC DNA]</scope>
    <source>
        <strain evidence="3 4">M3C6</strain>
    </source>
</reference>
<dbReference type="PANTHER" id="PTHR24321">
    <property type="entry name" value="DEHYDROGENASES, SHORT CHAIN"/>
    <property type="match status" value="1"/>
</dbReference>
<name>A0ABW7A8Q1_9ACTN</name>
<keyword evidence="4" id="KW-1185">Reference proteome</keyword>
<dbReference type="InterPro" id="IPR002347">
    <property type="entry name" value="SDR_fam"/>
</dbReference>
<dbReference type="EMBL" id="JBICRM010000003">
    <property type="protein sequence ID" value="MFG1702675.1"/>
    <property type="molecule type" value="Genomic_DNA"/>
</dbReference>
<accession>A0ABW7A8Q1</accession>
<dbReference type="GO" id="GO:0016491">
    <property type="term" value="F:oxidoreductase activity"/>
    <property type="evidence" value="ECO:0007669"/>
    <property type="project" value="UniProtKB-KW"/>
</dbReference>
<evidence type="ECO:0000256" key="2">
    <source>
        <dbReference type="ARBA" id="ARBA00023002"/>
    </source>
</evidence>
<protein>
    <submittedName>
        <fullName evidence="3">SDR family NAD(P)-dependent oxidoreductase</fullName>
        <ecNumber evidence="3">1.1.1.-</ecNumber>
    </submittedName>
</protein>
<gene>
    <name evidence="3" type="ORF">ACFLIM_05740</name>
</gene>
<dbReference type="InterPro" id="IPR036291">
    <property type="entry name" value="NAD(P)-bd_dom_sf"/>
</dbReference>
<comment type="caution">
    <text evidence="3">The sequence shown here is derived from an EMBL/GenBank/DDBJ whole genome shotgun (WGS) entry which is preliminary data.</text>
</comment>
<comment type="similarity">
    <text evidence="1">Belongs to the short-chain dehydrogenases/reductases (SDR) family.</text>
</comment>
<dbReference type="SUPFAM" id="SSF51735">
    <property type="entry name" value="NAD(P)-binding Rossmann-fold domains"/>
    <property type="match status" value="1"/>
</dbReference>
<sequence length="261" mass="26869">MTIADQLTGSHRRPGGLLQDKVAVITGAGAGIGQVCAAVFVNEGAKVLAADLSGGQEETAAALGPSVSPFRVDVRREEDIEAMFARAAEVFGRVDILVHVAGIPGNRRGPEITAEEYDDLTSVHLRGTVLCNKHAVRAMLPTGGGAIVNFSSAASLNVDERISMVYSAAKAGVNSITKAIAVQYGPQGIRANAVAPGFTLSKKNFAAPPEIMRELSGKAALGRAGQPEEQAHVAAFLASDLASFVTGVVVPVDGGWSAKLA</sequence>
<evidence type="ECO:0000313" key="4">
    <source>
        <dbReference type="Proteomes" id="UP001603978"/>
    </source>
</evidence>
<evidence type="ECO:0000256" key="1">
    <source>
        <dbReference type="ARBA" id="ARBA00006484"/>
    </source>
</evidence>
<dbReference type="CDD" id="cd05233">
    <property type="entry name" value="SDR_c"/>
    <property type="match status" value="1"/>
</dbReference>
<dbReference type="InterPro" id="IPR020904">
    <property type="entry name" value="Sc_DH/Rdtase_CS"/>
</dbReference>
<evidence type="ECO:0000313" key="3">
    <source>
        <dbReference type="EMBL" id="MFG1702675.1"/>
    </source>
</evidence>
<dbReference type="PRINTS" id="PR00080">
    <property type="entry name" value="SDRFAMILY"/>
</dbReference>
<dbReference type="Pfam" id="PF13561">
    <property type="entry name" value="adh_short_C2"/>
    <property type="match status" value="1"/>
</dbReference>
<dbReference type="Proteomes" id="UP001603978">
    <property type="component" value="Unassembled WGS sequence"/>
</dbReference>
<keyword evidence="2 3" id="KW-0560">Oxidoreductase</keyword>
<dbReference type="PROSITE" id="PS00061">
    <property type="entry name" value="ADH_SHORT"/>
    <property type="match status" value="1"/>
</dbReference>
<dbReference type="PRINTS" id="PR00081">
    <property type="entry name" value="GDHRDH"/>
</dbReference>
<dbReference type="Gene3D" id="3.40.50.720">
    <property type="entry name" value="NAD(P)-binding Rossmann-like Domain"/>
    <property type="match status" value="1"/>
</dbReference>
<dbReference type="EC" id="1.1.1.-" evidence="3"/>
<dbReference type="PANTHER" id="PTHR24321:SF8">
    <property type="entry name" value="ESTRADIOL 17-BETA-DEHYDROGENASE 8-RELATED"/>
    <property type="match status" value="1"/>
</dbReference>
<dbReference type="RefSeq" id="WP_393162655.1">
    <property type="nucleotide sequence ID" value="NZ_JBICRM010000003.1"/>
</dbReference>